<dbReference type="GO" id="GO:0022857">
    <property type="term" value="F:transmembrane transporter activity"/>
    <property type="evidence" value="ECO:0007669"/>
    <property type="project" value="InterPro"/>
</dbReference>
<keyword evidence="3" id="KW-1003">Cell membrane</keyword>
<evidence type="ECO:0000256" key="7">
    <source>
        <dbReference type="SAM" id="MobiDB-lite"/>
    </source>
</evidence>
<feature type="transmembrane region" description="Helical" evidence="8">
    <location>
        <begin position="154"/>
        <end position="175"/>
    </location>
</feature>
<evidence type="ECO:0000256" key="4">
    <source>
        <dbReference type="ARBA" id="ARBA00022692"/>
    </source>
</evidence>
<feature type="transmembrane region" description="Helical" evidence="8">
    <location>
        <begin position="93"/>
        <end position="111"/>
    </location>
</feature>
<evidence type="ECO:0000256" key="1">
    <source>
        <dbReference type="ARBA" id="ARBA00004651"/>
    </source>
</evidence>
<accession>A0A919R017</accession>
<dbReference type="Proteomes" id="UP000655287">
    <property type="component" value="Unassembled WGS sequence"/>
</dbReference>
<feature type="transmembrane region" description="Helical" evidence="8">
    <location>
        <begin position="266"/>
        <end position="287"/>
    </location>
</feature>
<dbReference type="EMBL" id="BOOU01000032">
    <property type="protein sequence ID" value="GII77147.1"/>
    <property type="molecule type" value="Genomic_DNA"/>
</dbReference>
<dbReference type="Gene3D" id="1.20.1250.20">
    <property type="entry name" value="MFS general substrate transporter like domains"/>
    <property type="match status" value="1"/>
</dbReference>
<protein>
    <submittedName>
        <fullName evidence="9">MFS transporter</fullName>
    </submittedName>
</protein>
<feature type="transmembrane region" description="Helical" evidence="8">
    <location>
        <begin position="58"/>
        <end position="81"/>
    </location>
</feature>
<feature type="transmembrane region" description="Helical" evidence="8">
    <location>
        <begin position="308"/>
        <end position="341"/>
    </location>
</feature>
<dbReference type="InterPro" id="IPR011701">
    <property type="entry name" value="MFS"/>
</dbReference>
<dbReference type="InterPro" id="IPR050171">
    <property type="entry name" value="MFS_Transporters"/>
</dbReference>
<feature type="transmembrane region" description="Helical" evidence="8">
    <location>
        <begin position="389"/>
        <end position="410"/>
    </location>
</feature>
<comment type="caution">
    <text evidence="9">The sequence shown here is derived from an EMBL/GenBank/DDBJ whole genome shotgun (WGS) entry which is preliminary data.</text>
</comment>
<dbReference type="RefSeq" id="WP_203983908.1">
    <property type="nucleotide sequence ID" value="NZ_BOOU01000032.1"/>
</dbReference>
<evidence type="ECO:0000313" key="9">
    <source>
        <dbReference type="EMBL" id="GII77147.1"/>
    </source>
</evidence>
<dbReference type="AlphaFoldDB" id="A0A919R017"/>
<feature type="region of interest" description="Disordered" evidence="7">
    <location>
        <begin position="208"/>
        <end position="227"/>
    </location>
</feature>
<dbReference type="InterPro" id="IPR036259">
    <property type="entry name" value="MFS_trans_sf"/>
</dbReference>
<keyword evidence="10" id="KW-1185">Reference proteome</keyword>
<feature type="compositionally biased region" description="Low complexity" evidence="7">
    <location>
        <begin position="208"/>
        <end position="218"/>
    </location>
</feature>
<name>A0A919R017_9ACTN</name>
<evidence type="ECO:0000313" key="10">
    <source>
        <dbReference type="Proteomes" id="UP000655287"/>
    </source>
</evidence>
<keyword evidence="5 8" id="KW-1133">Transmembrane helix</keyword>
<keyword evidence="6 8" id="KW-0472">Membrane</keyword>
<gene>
    <name evidence="9" type="ORF">Sru01_21290</name>
</gene>
<keyword evidence="4 8" id="KW-0812">Transmembrane</keyword>
<keyword evidence="2" id="KW-0813">Transport</keyword>
<feature type="transmembrane region" description="Helical" evidence="8">
    <location>
        <begin position="30"/>
        <end position="52"/>
    </location>
</feature>
<feature type="transmembrane region" description="Helical" evidence="8">
    <location>
        <begin position="235"/>
        <end position="260"/>
    </location>
</feature>
<dbReference type="PANTHER" id="PTHR23517:SF2">
    <property type="entry name" value="MULTIDRUG RESISTANCE PROTEIN MDTH"/>
    <property type="match status" value="1"/>
</dbReference>
<dbReference type="Pfam" id="PF07690">
    <property type="entry name" value="MFS_1"/>
    <property type="match status" value="1"/>
</dbReference>
<dbReference type="GO" id="GO:0005886">
    <property type="term" value="C:plasma membrane"/>
    <property type="evidence" value="ECO:0007669"/>
    <property type="project" value="UniProtKB-SubCell"/>
</dbReference>
<proteinExistence type="predicted"/>
<evidence type="ECO:0000256" key="8">
    <source>
        <dbReference type="SAM" id="Phobius"/>
    </source>
</evidence>
<evidence type="ECO:0000256" key="3">
    <source>
        <dbReference type="ARBA" id="ARBA00022475"/>
    </source>
</evidence>
<evidence type="ECO:0000256" key="5">
    <source>
        <dbReference type="ARBA" id="ARBA00022989"/>
    </source>
</evidence>
<sequence length="430" mass="43522">MASDPSTAPAAPPARGLARLVPADPVLRRLALISLVTSFGNGLTMTVSVLFFTRSLGFGVAQVGAGLTAAGICGIVAGVPAGRAADRWGSRRVLIVLTLVQAAGMAGYALVRSFPAFLLLLCAVMAVDRGASAVRGALYADVLPRETLVRGRAYLRAVTNVAIGVGASLAALALQADTREAYLTAIMVDAVTFALVAPLLLGLPATRRAAPPGRSPGRAGDGGPRRGTVLRDRPYLAVTALNGITCLQFAMIEVAVPLWIAQETHAPRATVAAVLVVNTVLVVLLQVRATRNTGTPATAARTFTRGGLLLAVSCLVFAAAAGLPAAAAAAVLLAGVALQALGEVFSQAGGWALSYDLAEESAHGAYQGVFLAGLTAAQTLGPALITATAITYGLPGWAGLAVLFAAAALAMPATARWAARAARAPLETIG</sequence>
<feature type="transmembrane region" description="Helical" evidence="8">
    <location>
        <begin position="181"/>
        <end position="201"/>
    </location>
</feature>
<comment type="subcellular location">
    <subcellularLocation>
        <location evidence="1">Cell membrane</location>
        <topology evidence="1">Multi-pass membrane protein</topology>
    </subcellularLocation>
</comment>
<evidence type="ECO:0000256" key="2">
    <source>
        <dbReference type="ARBA" id="ARBA00022448"/>
    </source>
</evidence>
<organism evidence="9 10">
    <name type="scientific">Sphaerisporangium rufum</name>
    <dbReference type="NCBI Taxonomy" id="1381558"/>
    <lineage>
        <taxon>Bacteria</taxon>
        <taxon>Bacillati</taxon>
        <taxon>Actinomycetota</taxon>
        <taxon>Actinomycetes</taxon>
        <taxon>Streptosporangiales</taxon>
        <taxon>Streptosporangiaceae</taxon>
        <taxon>Sphaerisporangium</taxon>
    </lineage>
</organism>
<dbReference type="SUPFAM" id="SSF103473">
    <property type="entry name" value="MFS general substrate transporter"/>
    <property type="match status" value="1"/>
</dbReference>
<dbReference type="PANTHER" id="PTHR23517">
    <property type="entry name" value="RESISTANCE PROTEIN MDTM, PUTATIVE-RELATED-RELATED"/>
    <property type="match status" value="1"/>
</dbReference>
<reference evidence="9" key="1">
    <citation type="submission" date="2021-01" db="EMBL/GenBank/DDBJ databases">
        <title>Whole genome shotgun sequence of Sphaerisporangium rufum NBRC 109079.</title>
        <authorList>
            <person name="Komaki H."/>
            <person name="Tamura T."/>
        </authorList>
    </citation>
    <scope>NUCLEOTIDE SEQUENCE</scope>
    <source>
        <strain evidence="9">NBRC 109079</strain>
    </source>
</reference>
<evidence type="ECO:0000256" key="6">
    <source>
        <dbReference type="ARBA" id="ARBA00023136"/>
    </source>
</evidence>